<accession>A0A0E4GC15</accession>
<sequence length="258" mass="28345">MQIHILASGSTGNATFIEMGGHKILIDAGISTRRIEQGLAAVGVKAGELDALLITHEHTDHIRGLDVLVRRYQMPVYARPAAWEKIPCRDKLPDKCCRELGSVLEIGSMEIEAFATSHDAADPVGFSIRQGRLKCVLATDLGEITPAVEKALAYADTVILEANHDPLMLQEGPYPMYLKKRISGIRGHLSNQQAGEVLARIPRSGVMQVFLAHLSQQNNHPRLALQTVSQVLENRGYKLGEEVLLHRTYPNTTASMRG</sequence>
<dbReference type="PANTHER" id="PTHR47619">
    <property type="entry name" value="METALLO-HYDROLASE YYCJ-RELATED"/>
    <property type="match status" value="1"/>
</dbReference>
<dbReference type="Pfam" id="PF12706">
    <property type="entry name" value="Lactamase_B_2"/>
    <property type="match status" value="1"/>
</dbReference>
<evidence type="ECO:0000259" key="1">
    <source>
        <dbReference type="SMART" id="SM00849"/>
    </source>
</evidence>
<reference evidence="2 3" key="1">
    <citation type="submission" date="2015-03" db="EMBL/GenBank/DDBJ databases">
        <authorList>
            <person name="Murphy D."/>
        </authorList>
    </citation>
    <scope>NUCLEOTIDE SEQUENCE [LARGE SCALE GENOMIC DNA]</scope>
    <source>
        <strain evidence="2 3">OL-4</strain>
    </source>
</reference>
<name>A0A0E4GC15_9FIRM</name>
<dbReference type="Gene3D" id="3.60.15.10">
    <property type="entry name" value="Ribonuclease Z/Hydroxyacylglutathione hydrolase-like"/>
    <property type="match status" value="1"/>
</dbReference>
<feature type="domain" description="Metallo-beta-lactamase" evidence="1">
    <location>
        <begin position="11"/>
        <end position="188"/>
    </location>
</feature>
<dbReference type="PANTHER" id="PTHR47619:SF1">
    <property type="entry name" value="EXODEOXYRIBONUCLEASE WALJ"/>
    <property type="match status" value="1"/>
</dbReference>
<evidence type="ECO:0000313" key="3">
    <source>
        <dbReference type="Proteomes" id="UP000045545"/>
    </source>
</evidence>
<dbReference type="AlphaFoldDB" id="A0A0E4GC15"/>
<dbReference type="STRING" id="690567.212"/>
<evidence type="ECO:0000313" key="2">
    <source>
        <dbReference type="EMBL" id="CFX01684.1"/>
    </source>
</evidence>
<dbReference type="SUPFAM" id="SSF56281">
    <property type="entry name" value="Metallo-hydrolase/oxidoreductase"/>
    <property type="match status" value="1"/>
</dbReference>
<organism evidence="2 3">
    <name type="scientific">Syntrophomonas zehnderi OL-4</name>
    <dbReference type="NCBI Taxonomy" id="690567"/>
    <lineage>
        <taxon>Bacteria</taxon>
        <taxon>Bacillati</taxon>
        <taxon>Bacillota</taxon>
        <taxon>Clostridia</taxon>
        <taxon>Eubacteriales</taxon>
        <taxon>Syntrophomonadaceae</taxon>
        <taxon>Syntrophomonas</taxon>
    </lineage>
</organism>
<dbReference type="OrthoDB" id="9781189at2"/>
<dbReference type="InterPro" id="IPR001279">
    <property type="entry name" value="Metallo-B-lactamas"/>
</dbReference>
<protein>
    <submittedName>
        <fullName evidence="2">Beta-lactamase-like</fullName>
    </submittedName>
</protein>
<dbReference type="Proteomes" id="UP000045545">
    <property type="component" value="Unassembled WGS sequence"/>
</dbReference>
<dbReference type="InterPro" id="IPR036866">
    <property type="entry name" value="RibonucZ/Hydroxyglut_hydro"/>
</dbReference>
<dbReference type="EMBL" id="CGIH01000004">
    <property type="protein sequence ID" value="CFX01684.1"/>
    <property type="molecule type" value="Genomic_DNA"/>
</dbReference>
<dbReference type="RefSeq" id="WP_046494827.1">
    <property type="nucleotide sequence ID" value="NZ_CGIH01000004.1"/>
</dbReference>
<keyword evidence="3" id="KW-1185">Reference proteome</keyword>
<proteinExistence type="predicted"/>
<dbReference type="SMART" id="SM00849">
    <property type="entry name" value="Lactamase_B"/>
    <property type="match status" value="1"/>
</dbReference>
<gene>
    <name evidence="2" type="ORF">212</name>
</gene>
<dbReference type="InterPro" id="IPR052533">
    <property type="entry name" value="WalJ/YycJ-like"/>
</dbReference>